<dbReference type="AlphaFoldDB" id="A0A956LYJ1"/>
<feature type="transmembrane region" description="Helical" evidence="1">
    <location>
        <begin position="12"/>
        <end position="33"/>
    </location>
</feature>
<organism evidence="2 3">
    <name type="scientific">Eiseniibacteriota bacterium</name>
    <dbReference type="NCBI Taxonomy" id="2212470"/>
    <lineage>
        <taxon>Bacteria</taxon>
        <taxon>Candidatus Eiseniibacteriota</taxon>
    </lineage>
</organism>
<proteinExistence type="predicted"/>
<keyword evidence="1" id="KW-0472">Membrane</keyword>
<gene>
    <name evidence="2" type="ORF">KC729_10635</name>
</gene>
<sequence>MDGERHLRPRDRVFLAVCVVVAAVSLSLGVYLFPKANPEASIRFDLDRKQSESVALRFLDRAGVHSADAMGEGSHDLSGWHHASRFVYDDDARVFLEREVGLEETGRLVTGPVRMWRWGHRWFRPLQKETFLVEVATTGKVARFEHEIDEDAPGAHLSRERAQAVAESLATALLGFDPARLELLDAQTQDRKARTDHVFVWKDPSIRVADGSYRYEIGIQGDRL</sequence>
<comment type="caution">
    <text evidence="2">The sequence shown here is derived from an EMBL/GenBank/DDBJ whole genome shotgun (WGS) entry which is preliminary data.</text>
</comment>
<keyword evidence="1" id="KW-1133">Transmembrane helix</keyword>
<evidence type="ECO:0000256" key="1">
    <source>
        <dbReference type="SAM" id="Phobius"/>
    </source>
</evidence>
<reference evidence="2" key="1">
    <citation type="submission" date="2020-04" db="EMBL/GenBank/DDBJ databases">
        <authorList>
            <person name="Zhang T."/>
        </authorList>
    </citation>
    <scope>NUCLEOTIDE SEQUENCE</scope>
    <source>
        <strain evidence="2">HKST-UBA01</strain>
    </source>
</reference>
<protein>
    <submittedName>
        <fullName evidence="2">Uncharacterized protein</fullName>
    </submittedName>
</protein>
<keyword evidence="1" id="KW-0812">Transmembrane</keyword>
<dbReference type="Proteomes" id="UP000697710">
    <property type="component" value="Unassembled WGS sequence"/>
</dbReference>
<evidence type="ECO:0000313" key="3">
    <source>
        <dbReference type="Proteomes" id="UP000697710"/>
    </source>
</evidence>
<dbReference type="EMBL" id="JAGQHR010000305">
    <property type="protein sequence ID" value="MCA9728130.1"/>
    <property type="molecule type" value="Genomic_DNA"/>
</dbReference>
<name>A0A956LYJ1_UNCEI</name>
<evidence type="ECO:0000313" key="2">
    <source>
        <dbReference type="EMBL" id="MCA9728130.1"/>
    </source>
</evidence>
<accession>A0A956LYJ1</accession>
<reference evidence="2" key="2">
    <citation type="journal article" date="2021" name="Microbiome">
        <title>Successional dynamics and alternative stable states in a saline activated sludge microbial community over 9 years.</title>
        <authorList>
            <person name="Wang Y."/>
            <person name="Ye J."/>
            <person name="Ju F."/>
            <person name="Liu L."/>
            <person name="Boyd J.A."/>
            <person name="Deng Y."/>
            <person name="Parks D.H."/>
            <person name="Jiang X."/>
            <person name="Yin X."/>
            <person name="Woodcroft B.J."/>
            <person name="Tyson G.W."/>
            <person name="Hugenholtz P."/>
            <person name="Polz M.F."/>
            <person name="Zhang T."/>
        </authorList>
    </citation>
    <scope>NUCLEOTIDE SEQUENCE</scope>
    <source>
        <strain evidence="2">HKST-UBA01</strain>
    </source>
</reference>